<accession>A0A2P2KN54</accession>
<sequence>MICLLLFFGINFSFHVTSKGTDYSLGIIACYPMFHVSQLAGKMRLLVKSKNVSNSSYSAVFFFSLPDAIMH</sequence>
<dbReference type="EMBL" id="GGEC01026631">
    <property type="protein sequence ID" value="MBX07115.1"/>
    <property type="molecule type" value="Transcribed_RNA"/>
</dbReference>
<name>A0A2P2KN54_RHIMU</name>
<evidence type="ECO:0000313" key="3">
    <source>
        <dbReference type="EMBL" id="MBX07117.1"/>
    </source>
</evidence>
<keyword evidence="1" id="KW-0732">Signal</keyword>
<reference evidence="3" key="1">
    <citation type="submission" date="2018-02" db="EMBL/GenBank/DDBJ databases">
        <title>Rhizophora mucronata_Transcriptome.</title>
        <authorList>
            <person name="Meera S.P."/>
            <person name="Sreeshan A."/>
            <person name="Augustine A."/>
        </authorList>
    </citation>
    <scope>NUCLEOTIDE SEQUENCE</scope>
    <source>
        <tissue evidence="3">Leaf</tissue>
    </source>
</reference>
<proteinExistence type="predicted"/>
<feature type="signal peptide" evidence="1">
    <location>
        <begin position="1"/>
        <end position="18"/>
    </location>
</feature>
<organism evidence="3">
    <name type="scientific">Rhizophora mucronata</name>
    <name type="common">Asiatic mangrove</name>
    <dbReference type="NCBI Taxonomy" id="61149"/>
    <lineage>
        <taxon>Eukaryota</taxon>
        <taxon>Viridiplantae</taxon>
        <taxon>Streptophyta</taxon>
        <taxon>Embryophyta</taxon>
        <taxon>Tracheophyta</taxon>
        <taxon>Spermatophyta</taxon>
        <taxon>Magnoliopsida</taxon>
        <taxon>eudicotyledons</taxon>
        <taxon>Gunneridae</taxon>
        <taxon>Pentapetalae</taxon>
        <taxon>rosids</taxon>
        <taxon>fabids</taxon>
        <taxon>Malpighiales</taxon>
        <taxon>Rhizophoraceae</taxon>
        <taxon>Rhizophora</taxon>
    </lineage>
</organism>
<evidence type="ECO:0000313" key="2">
    <source>
        <dbReference type="EMBL" id="MBX07115.1"/>
    </source>
</evidence>
<dbReference type="EMBL" id="GGEC01026633">
    <property type="protein sequence ID" value="MBX07117.1"/>
    <property type="molecule type" value="Transcribed_RNA"/>
</dbReference>
<protein>
    <submittedName>
        <fullName evidence="2">Uncharacterized protein MANES_17G097600</fullName>
    </submittedName>
</protein>
<feature type="chain" id="PRO_5015085029" evidence="1">
    <location>
        <begin position="19"/>
        <end position="71"/>
    </location>
</feature>
<evidence type="ECO:0000256" key="1">
    <source>
        <dbReference type="SAM" id="SignalP"/>
    </source>
</evidence>
<dbReference type="AlphaFoldDB" id="A0A2P2KN54"/>